<dbReference type="OrthoDB" id="5834725at2759"/>
<keyword evidence="1" id="KW-0812">Transmembrane</keyword>
<name>E3NM33_CAERE</name>
<keyword evidence="3" id="KW-1185">Reference proteome</keyword>
<protein>
    <recommendedName>
        <fullName evidence="4">7TM GPCR serpentine receptor class x (Srx) domain-containing protein</fullName>
    </recommendedName>
</protein>
<dbReference type="GO" id="GO:0008528">
    <property type="term" value="F:G protein-coupled peptide receptor activity"/>
    <property type="evidence" value="ECO:0007669"/>
    <property type="project" value="InterPro"/>
</dbReference>
<evidence type="ECO:0000256" key="1">
    <source>
        <dbReference type="SAM" id="Phobius"/>
    </source>
</evidence>
<dbReference type="SUPFAM" id="SSF81321">
    <property type="entry name" value="Family A G protein-coupled receptor-like"/>
    <property type="match status" value="1"/>
</dbReference>
<dbReference type="InterPro" id="IPR019427">
    <property type="entry name" value="7TM_GPCR_serpentine_rcpt_Srw"/>
</dbReference>
<dbReference type="EMBL" id="DS268973">
    <property type="protein sequence ID" value="EFP06590.1"/>
    <property type="molecule type" value="Genomic_DNA"/>
</dbReference>
<feature type="transmembrane region" description="Helical" evidence="1">
    <location>
        <begin position="12"/>
        <end position="39"/>
    </location>
</feature>
<sequence length="107" mass="11882">MKSPNNSKNTSKLVLFLTLPFFIAELPLGIAFAISPFSIFHDVRGVAGIIFLREDSEKFFSFILTATTATHMIICVLMSSQYREVAYSVIRCGYVLEVGLVKKSGIN</sequence>
<evidence type="ECO:0008006" key="4">
    <source>
        <dbReference type="Google" id="ProtNLM"/>
    </source>
</evidence>
<dbReference type="Proteomes" id="UP000008281">
    <property type="component" value="Unassembled WGS sequence"/>
</dbReference>
<dbReference type="PANTHER" id="PTHR22751">
    <property type="entry name" value="G-PROTEIN COUPLED RECEPTOR-RELATED"/>
    <property type="match status" value="1"/>
</dbReference>
<keyword evidence="1" id="KW-0472">Membrane</keyword>
<dbReference type="HOGENOM" id="CLU_2212402_0_0_1"/>
<evidence type="ECO:0000313" key="2">
    <source>
        <dbReference type="EMBL" id="EFP06590.1"/>
    </source>
</evidence>
<dbReference type="Pfam" id="PF10324">
    <property type="entry name" value="7TM_GPCR_Srw"/>
    <property type="match status" value="1"/>
</dbReference>
<keyword evidence="1" id="KW-1133">Transmembrane helix</keyword>
<dbReference type="InParanoid" id="E3NM33"/>
<proteinExistence type="predicted"/>
<accession>E3NM33</accession>
<organism evidence="3">
    <name type="scientific">Caenorhabditis remanei</name>
    <name type="common">Caenorhabditis vulgaris</name>
    <dbReference type="NCBI Taxonomy" id="31234"/>
    <lineage>
        <taxon>Eukaryota</taxon>
        <taxon>Metazoa</taxon>
        <taxon>Ecdysozoa</taxon>
        <taxon>Nematoda</taxon>
        <taxon>Chromadorea</taxon>
        <taxon>Rhabditida</taxon>
        <taxon>Rhabditina</taxon>
        <taxon>Rhabditomorpha</taxon>
        <taxon>Rhabditoidea</taxon>
        <taxon>Rhabditidae</taxon>
        <taxon>Peloderinae</taxon>
        <taxon>Caenorhabditis</taxon>
    </lineage>
</organism>
<dbReference type="Gene3D" id="1.20.1070.10">
    <property type="entry name" value="Rhodopsin 7-helix transmembrane proteins"/>
    <property type="match status" value="1"/>
</dbReference>
<feature type="transmembrane region" description="Helical" evidence="1">
    <location>
        <begin position="59"/>
        <end position="78"/>
    </location>
</feature>
<gene>
    <name evidence="2" type="ORF">CRE_25960</name>
</gene>
<evidence type="ECO:0000313" key="3">
    <source>
        <dbReference type="Proteomes" id="UP000008281"/>
    </source>
</evidence>
<dbReference type="AlphaFoldDB" id="E3NM33"/>
<reference evidence="2" key="1">
    <citation type="submission" date="2007-07" db="EMBL/GenBank/DDBJ databases">
        <title>PCAP assembly of the Caenorhabditis remanei genome.</title>
        <authorList>
            <consortium name="The Caenorhabditis remanei Sequencing Consortium"/>
            <person name="Wilson R.K."/>
        </authorList>
    </citation>
    <scope>NUCLEOTIDE SEQUENCE [LARGE SCALE GENOMIC DNA]</scope>
    <source>
        <strain evidence="2">PB4641</strain>
    </source>
</reference>